<evidence type="ECO:0000259" key="5">
    <source>
        <dbReference type="PROSITE" id="PS50011"/>
    </source>
</evidence>
<gene>
    <name evidence="6" type="ORF">J8273_1666</name>
</gene>
<proteinExistence type="predicted"/>
<dbReference type="SUPFAM" id="SSF56112">
    <property type="entry name" value="Protein kinase-like (PK-like)"/>
    <property type="match status" value="1"/>
</dbReference>
<dbReference type="Proteomes" id="UP000717585">
    <property type="component" value="Unassembled WGS sequence"/>
</dbReference>
<dbReference type="Gene3D" id="1.10.510.10">
    <property type="entry name" value="Transferase(Phosphotransferase) domain 1"/>
    <property type="match status" value="1"/>
</dbReference>
<organism evidence="6 7">
    <name type="scientific">Carpediemonas membranifera</name>
    <dbReference type="NCBI Taxonomy" id="201153"/>
    <lineage>
        <taxon>Eukaryota</taxon>
        <taxon>Metamonada</taxon>
        <taxon>Carpediemonas-like organisms</taxon>
        <taxon>Carpediemonas</taxon>
    </lineage>
</organism>
<evidence type="ECO:0000256" key="1">
    <source>
        <dbReference type="ARBA" id="ARBA00022574"/>
    </source>
</evidence>
<dbReference type="CDD" id="cd00200">
    <property type="entry name" value="WD40"/>
    <property type="match status" value="1"/>
</dbReference>
<dbReference type="InterPro" id="IPR011009">
    <property type="entry name" value="Kinase-like_dom_sf"/>
</dbReference>
<dbReference type="InterPro" id="IPR036322">
    <property type="entry name" value="WD40_repeat_dom_sf"/>
</dbReference>
<evidence type="ECO:0000313" key="7">
    <source>
        <dbReference type="Proteomes" id="UP000717585"/>
    </source>
</evidence>
<dbReference type="PANTHER" id="PTHR22847:SF637">
    <property type="entry name" value="WD REPEAT DOMAIN 5B"/>
    <property type="match status" value="1"/>
</dbReference>
<dbReference type="PRINTS" id="PR00320">
    <property type="entry name" value="GPROTEINBRPT"/>
</dbReference>
<dbReference type="OrthoDB" id="2195826at2759"/>
<keyword evidence="7" id="KW-1185">Reference proteome</keyword>
<dbReference type="InterPro" id="IPR020472">
    <property type="entry name" value="WD40_PAC1"/>
</dbReference>
<feature type="domain" description="Protein kinase" evidence="5">
    <location>
        <begin position="777"/>
        <end position="1052"/>
    </location>
</feature>
<dbReference type="EMBL" id="JAHDYR010000005">
    <property type="protein sequence ID" value="KAG9396649.1"/>
    <property type="molecule type" value="Genomic_DNA"/>
</dbReference>
<feature type="repeat" description="WD" evidence="3">
    <location>
        <begin position="115"/>
        <end position="154"/>
    </location>
</feature>
<keyword evidence="2" id="KW-0677">Repeat</keyword>
<dbReference type="InterPro" id="IPR019775">
    <property type="entry name" value="WD40_repeat_CS"/>
</dbReference>
<evidence type="ECO:0000256" key="4">
    <source>
        <dbReference type="SAM" id="Coils"/>
    </source>
</evidence>
<dbReference type="PROSITE" id="PS00678">
    <property type="entry name" value="WD_REPEATS_1"/>
    <property type="match status" value="4"/>
</dbReference>
<dbReference type="GO" id="GO:0005524">
    <property type="term" value="F:ATP binding"/>
    <property type="evidence" value="ECO:0007669"/>
    <property type="project" value="InterPro"/>
</dbReference>
<name>A0A8J6B8V8_9EUKA</name>
<feature type="repeat" description="WD" evidence="3">
    <location>
        <begin position="195"/>
        <end position="236"/>
    </location>
</feature>
<protein>
    <submittedName>
        <fullName evidence="6">HET-E</fullName>
    </submittedName>
</protein>
<dbReference type="InterPro" id="IPR001680">
    <property type="entry name" value="WD40_rpt"/>
</dbReference>
<dbReference type="PROSITE" id="PS50294">
    <property type="entry name" value="WD_REPEATS_REGION"/>
    <property type="match status" value="8"/>
</dbReference>
<reference evidence="6" key="1">
    <citation type="submission" date="2021-05" db="EMBL/GenBank/DDBJ databases">
        <title>A free-living protist that lacks canonical eukaryotic 1 DNA replication and segregation systems.</title>
        <authorList>
            <person name="Salas-Leiva D.E."/>
            <person name="Tromer E.C."/>
            <person name="Curtis B.A."/>
            <person name="Jerlstrom-Hultqvist J."/>
            <person name="Kolisko M."/>
            <person name="Yi Z."/>
            <person name="Salas-Leiva J.S."/>
            <person name="Gallot-Lavallee L."/>
            <person name="Kops G.J.P.L."/>
            <person name="Archibald J.M."/>
            <person name="Simpson A.G.B."/>
            <person name="Roger A.J."/>
        </authorList>
    </citation>
    <scope>NUCLEOTIDE SEQUENCE</scope>
    <source>
        <strain evidence="6">BICM</strain>
    </source>
</reference>
<feature type="repeat" description="WD" evidence="3">
    <location>
        <begin position="81"/>
        <end position="115"/>
    </location>
</feature>
<keyword evidence="1 3" id="KW-0853">WD repeat</keyword>
<sequence length="1365" mass="147836">MEARSTSELKAIIKSNSAIEIVGKNGLASVLNLGHRRSVNSVAMSPRKDKLIATGSSDRSIMLWRSSTGELLRKLADVGHVTSIAFSRDGTILASCSTDKTVNLWDVDTGDLLRSLTHSFSVNHVTFSETTVATASNDQTVCVWDIETGQCLHTLTHRDAVRCVTFSPNGERLASTCDDSSISLWDAATGERIRVINNGSLAISVAFSPDGATIAAGSYDKSIALWNVSSGRRVRSLYGHRGYVSSVAYSPNGEFIVSGSDDETCKVWVAATGRLHRTIEGHTDAIQAVAIGEDNDTIATASSDTTVRLSSAATGDTFRAIEAYSEQVYSVNFSPDGRTLCCCSRDKAVKLWSISVQADDTKVVPTASDEEAHALLDSVNRQHVQAMVKNLCGQPIGKATAFRLAPPGRVGLSLDDLKAVAAHIEAEGIAPRSFEVKLVDPKCLVTLANDQFNVNPRSKGVQAVADQLNESCFKESKVDLQWRIRDLQADVIALKRQMVGLHTAPDDIRLPAVTRAASVADMLHGHPLLTSPDPVDPVPTPTPSLARYHARLAAVRADTVARRHEYQRVIAEAEHDIEGLTARVKWVKADFKAATTVIEETREFEPESMPEPDEMAQILADADTEVDRPALEVIRTEFRERYKDLRDFLRPELRAKWDWATAAVERGDDTTALEETVGRLKDLIAEGQEHLKAFDEALLVQQVPLADVRELKVAAAELQADIEYLSRKKLTGQLADAKTQLDRVMLAIEDAEETTAMCTPQLMAFCPELKGRRATAAKYASGLRNAGLGHLLGMQELRPDLVLADFTPQSTVQATSKCQVVRHNGETLFAKTFSLDTASRPFLETDLDVLGRRMVHSPAVPVLRHVIVEVENGACTLVTEYLPDSLGPGRPRAAPRDILHGLLTAIHDLHCAGVCHRDLKPNNVRLRAGVPVLVGFEPTSGPDDDDQADTTEHAFISPAELHATPASFAHARAADVFRAGLVFLSALAKDSVSFCGQLLTTMRSNLTGSKLTTALLETVKVPEALTDVITGLLTTSPDSRWSARRALAHSTFEAVNPGFTNGAAEAMAKLDHARRSMHDPAVSVALADVVSTLTALGSRAKDVFAAPVMFSGQEAACKLSALVDAVPATCIGSTAPSFRNDTLLFSPAAMDVPMDELHPVLVGLGRMLGLCLLDGIRLPGHMVDRAWLTALSGHKVGLDQIMPTVHGALQSSVAEAMQLCPLDGFEGDVEAFEEEVVKRYTDRMAAVRTGLGDRLSSMSVAHLEALLLRPSRPSIAAIDAALRFDEDDSTVRAALLAALEEDRARFRFVQHVFGGRYEAEAVEVVSDCHRRVYRGLRTIHVPRTANSAAMRRVIVSSAELGWDGR</sequence>
<dbReference type="GO" id="GO:0005634">
    <property type="term" value="C:nucleus"/>
    <property type="evidence" value="ECO:0007669"/>
    <property type="project" value="TreeGrafter"/>
</dbReference>
<dbReference type="SMART" id="SM00320">
    <property type="entry name" value="WD40"/>
    <property type="match status" value="8"/>
</dbReference>
<dbReference type="SMART" id="SM00220">
    <property type="entry name" value="S_TKc"/>
    <property type="match status" value="1"/>
</dbReference>
<dbReference type="InterPro" id="IPR000719">
    <property type="entry name" value="Prot_kinase_dom"/>
</dbReference>
<dbReference type="PROSITE" id="PS50011">
    <property type="entry name" value="PROTEIN_KINASE_DOM"/>
    <property type="match status" value="1"/>
</dbReference>
<comment type="caution">
    <text evidence="6">The sequence shown here is derived from an EMBL/GenBank/DDBJ whole genome shotgun (WGS) entry which is preliminary data.</text>
</comment>
<dbReference type="PROSITE" id="PS50082">
    <property type="entry name" value="WD_REPEATS_2"/>
    <property type="match status" value="8"/>
</dbReference>
<dbReference type="SUPFAM" id="SSF117289">
    <property type="entry name" value="Nucleoporin domain"/>
    <property type="match status" value="1"/>
</dbReference>
<keyword evidence="4" id="KW-0175">Coiled coil</keyword>
<feature type="repeat" description="WD" evidence="3">
    <location>
        <begin position="237"/>
        <end position="278"/>
    </location>
</feature>
<evidence type="ECO:0000313" key="6">
    <source>
        <dbReference type="EMBL" id="KAG9396649.1"/>
    </source>
</evidence>
<dbReference type="SUPFAM" id="SSF50978">
    <property type="entry name" value="WD40 repeat-like"/>
    <property type="match status" value="1"/>
</dbReference>
<feature type="repeat" description="WD" evidence="3">
    <location>
        <begin position="32"/>
        <end position="74"/>
    </location>
</feature>
<dbReference type="Pfam" id="PF00069">
    <property type="entry name" value="Pkinase"/>
    <property type="match status" value="1"/>
</dbReference>
<accession>A0A8J6B8V8</accession>
<dbReference type="Pfam" id="PF00400">
    <property type="entry name" value="WD40"/>
    <property type="match status" value="8"/>
</dbReference>
<feature type="repeat" description="WD" evidence="3">
    <location>
        <begin position="154"/>
        <end position="195"/>
    </location>
</feature>
<dbReference type="GO" id="GO:1990234">
    <property type="term" value="C:transferase complex"/>
    <property type="evidence" value="ECO:0007669"/>
    <property type="project" value="UniProtKB-ARBA"/>
</dbReference>
<dbReference type="GO" id="GO:0004672">
    <property type="term" value="F:protein kinase activity"/>
    <property type="evidence" value="ECO:0007669"/>
    <property type="project" value="InterPro"/>
</dbReference>
<dbReference type="Gene3D" id="2.130.10.10">
    <property type="entry name" value="YVTN repeat-like/Quinoprotein amine dehydrogenase"/>
    <property type="match status" value="2"/>
</dbReference>
<feature type="repeat" description="WD" evidence="3">
    <location>
        <begin position="321"/>
        <end position="355"/>
    </location>
</feature>
<evidence type="ECO:0000256" key="3">
    <source>
        <dbReference type="PROSITE-ProRule" id="PRU00221"/>
    </source>
</evidence>
<dbReference type="InterPro" id="IPR015943">
    <property type="entry name" value="WD40/YVTN_repeat-like_dom_sf"/>
</dbReference>
<evidence type="ECO:0000256" key="2">
    <source>
        <dbReference type="ARBA" id="ARBA00022737"/>
    </source>
</evidence>
<feature type="repeat" description="WD" evidence="3">
    <location>
        <begin position="279"/>
        <end position="320"/>
    </location>
</feature>
<dbReference type="PANTHER" id="PTHR22847">
    <property type="entry name" value="WD40 REPEAT PROTEIN"/>
    <property type="match status" value="1"/>
</dbReference>
<feature type="coiled-coil region" evidence="4">
    <location>
        <begin position="708"/>
        <end position="754"/>
    </location>
</feature>